<dbReference type="PRINTS" id="PR00385">
    <property type="entry name" value="P450"/>
</dbReference>
<evidence type="ECO:0000256" key="8">
    <source>
        <dbReference type="ARBA" id="ARBA00022824"/>
    </source>
</evidence>
<name>A0AAW1MEB9_POPJA</name>
<dbReference type="EMBL" id="JASPKY010000056">
    <property type="protein sequence ID" value="KAK9744654.1"/>
    <property type="molecule type" value="Genomic_DNA"/>
</dbReference>
<evidence type="ECO:0000256" key="6">
    <source>
        <dbReference type="ARBA" id="ARBA00022617"/>
    </source>
</evidence>
<keyword evidence="13" id="KW-0472">Membrane</keyword>
<dbReference type="InterPro" id="IPR017972">
    <property type="entry name" value="Cyt_P450_CS"/>
</dbReference>
<evidence type="ECO:0000256" key="15">
    <source>
        <dbReference type="RuleBase" id="RU000461"/>
    </source>
</evidence>
<protein>
    <submittedName>
        <fullName evidence="16">Cytochrome P450</fullName>
    </submittedName>
</protein>
<dbReference type="GO" id="GO:0016705">
    <property type="term" value="F:oxidoreductase activity, acting on paired donors, with incorporation or reduction of molecular oxygen"/>
    <property type="evidence" value="ECO:0007669"/>
    <property type="project" value="InterPro"/>
</dbReference>
<gene>
    <name evidence="16" type="ORF">QE152_g7602</name>
</gene>
<keyword evidence="10 15" id="KW-0560">Oxidoreductase</keyword>
<sequence>MSLDTKVKSRILICLFDATADKTLKKATTGTDIRLPIVGTKYKLFGIKREDFFSVAIQYVLDNAPIFCTWHGSTPEIGIVKPEYFEIVTNNAVHIKKGRLYKLLLPWLGEGLLTSTGNKWHLHRRLITPAIFCIGNKWHLHRRLITPAFHFKILESFMDVFVEKTQTLLTGLDGMSTGEPFNIYPYITECALDVICETAMGVPINAMKNKENPYVKSVYIISELILGRFIKPIPEFIYKHTSQGRLFQRTLESLHQFSDKVIAERKEALRKSCKCVLERKSEDDIFGRKKRLSFLDMLLEASEDGKIISDRELREEVNTFMFAGHDTTTANICWNLFLLGNYPEIQELVFEEVHSILNDKLTPTSISELSEMKYLECVIKETLRLYPSMPVIMRQLEQEITLGEYKIPATANITLHIYALHRSPEIYPNPNKFDPERFFPENTQNRHPYAYVPFSAGARNCIGQKFALYEEKTILSSLINRYKIVAIETPEKIRMAADLVLRPINGTVLKLERRVFGN</sequence>
<dbReference type="InterPro" id="IPR002401">
    <property type="entry name" value="Cyt_P450_E_grp-I"/>
</dbReference>
<reference evidence="16 17" key="1">
    <citation type="journal article" date="2024" name="BMC Genomics">
        <title>De novo assembly and annotation of Popillia japonica's genome with initial clues to its potential as an invasive pest.</title>
        <authorList>
            <person name="Cucini C."/>
            <person name="Boschi S."/>
            <person name="Funari R."/>
            <person name="Cardaioli E."/>
            <person name="Iannotti N."/>
            <person name="Marturano G."/>
            <person name="Paoli F."/>
            <person name="Bruttini M."/>
            <person name="Carapelli A."/>
            <person name="Frati F."/>
            <person name="Nardi F."/>
        </authorList>
    </citation>
    <scope>NUCLEOTIDE SEQUENCE [LARGE SCALE GENOMIC DNA]</scope>
    <source>
        <strain evidence="16">DMR45628</strain>
    </source>
</reference>
<comment type="subcellular location">
    <subcellularLocation>
        <location evidence="4">Endoplasmic reticulum membrane</location>
        <topology evidence="4">Peripheral membrane protein</topology>
    </subcellularLocation>
    <subcellularLocation>
        <location evidence="3">Microsome membrane</location>
        <topology evidence="3">Peripheral membrane protein</topology>
    </subcellularLocation>
</comment>
<dbReference type="PROSITE" id="PS00086">
    <property type="entry name" value="CYTOCHROME_P450"/>
    <property type="match status" value="1"/>
</dbReference>
<proteinExistence type="inferred from homology"/>
<dbReference type="SUPFAM" id="SSF48264">
    <property type="entry name" value="Cytochrome P450"/>
    <property type="match status" value="2"/>
</dbReference>
<dbReference type="Gene3D" id="1.10.630.10">
    <property type="entry name" value="Cytochrome P450"/>
    <property type="match status" value="2"/>
</dbReference>
<comment type="cofactor">
    <cofactor evidence="1 14">
        <name>heme</name>
        <dbReference type="ChEBI" id="CHEBI:30413"/>
    </cofactor>
</comment>
<dbReference type="AlphaFoldDB" id="A0AAW1MEB9"/>
<keyword evidence="7 14" id="KW-0479">Metal-binding</keyword>
<evidence type="ECO:0000256" key="5">
    <source>
        <dbReference type="ARBA" id="ARBA00010617"/>
    </source>
</evidence>
<keyword evidence="8" id="KW-0256">Endoplasmic reticulum</keyword>
<evidence type="ECO:0000256" key="3">
    <source>
        <dbReference type="ARBA" id="ARBA00004174"/>
    </source>
</evidence>
<dbReference type="PANTHER" id="PTHR24291:SF189">
    <property type="entry name" value="CYTOCHROME P450 4C3-RELATED"/>
    <property type="match status" value="1"/>
</dbReference>
<dbReference type="Pfam" id="PF00067">
    <property type="entry name" value="p450"/>
    <property type="match status" value="2"/>
</dbReference>
<dbReference type="PANTHER" id="PTHR24291">
    <property type="entry name" value="CYTOCHROME P450 FAMILY 4"/>
    <property type="match status" value="1"/>
</dbReference>
<dbReference type="InterPro" id="IPR001128">
    <property type="entry name" value="Cyt_P450"/>
</dbReference>
<dbReference type="GO" id="GO:0005506">
    <property type="term" value="F:iron ion binding"/>
    <property type="evidence" value="ECO:0007669"/>
    <property type="project" value="InterPro"/>
</dbReference>
<dbReference type="GO" id="GO:0004497">
    <property type="term" value="F:monooxygenase activity"/>
    <property type="evidence" value="ECO:0007669"/>
    <property type="project" value="UniProtKB-KW"/>
</dbReference>
<feature type="binding site" description="axial binding residue" evidence="14">
    <location>
        <position position="461"/>
    </location>
    <ligand>
        <name>heme</name>
        <dbReference type="ChEBI" id="CHEBI:30413"/>
    </ligand>
    <ligandPart>
        <name>Fe</name>
        <dbReference type="ChEBI" id="CHEBI:18248"/>
    </ligandPart>
</feature>
<comment type="function">
    <text evidence="2">May be involved in the metabolism of insect hormones and in the breakdown of synthetic insecticides.</text>
</comment>
<dbReference type="InterPro" id="IPR050196">
    <property type="entry name" value="Cytochrome_P450_Monoox"/>
</dbReference>
<keyword evidence="6 14" id="KW-0349">Heme</keyword>
<keyword evidence="17" id="KW-1185">Reference proteome</keyword>
<evidence type="ECO:0000256" key="9">
    <source>
        <dbReference type="ARBA" id="ARBA00022848"/>
    </source>
</evidence>
<comment type="similarity">
    <text evidence="5 15">Belongs to the cytochrome P450 family.</text>
</comment>
<evidence type="ECO:0000256" key="11">
    <source>
        <dbReference type="ARBA" id="ARBA00023004"/>
    </source>
</evidence>
<evidence type="ECO:0000256" key="14">
    <source>
        <dbReference type="PIRSR" id="PIRSR602401-1"/>
    </source>
</evidence>
<dbReference type="CDD" id="cd20628">
    <property type="entry name" value="CYP4"/>
    <property type="match status" value="1"/>
</dbReference>
<evidence type="ECO:0000256" key="10">
    <source>
        <dbReference type="ARBA" id="ARBA00023002"/>
    </source>
</evidence>
<evidence type="ECO:0000313" key="17">
    <source>
        <dbReference type="Proteomes" id="UP001458880"/>
    </source>
</evidence>
<keyword evidence="9" id="KW-0492">Microsome</keyword>
<keyword evidence="12 15" id="KW-0503">Monooxygenase</keyword>
<evidence type="ECO:0000256" key="1">
    <source>
        <dbReference type="ARBA" id="ARBA00001971"/>
    </source>
</evidence>
<dbReference type="GO" id="GO:0020037">
    <property type="term" value="F:heme binding"/>
    <property type="evidence" value="ECO:0007669"/>
    <property type="project" value="InterPro"/>
</dbReference>
<dbReference type="Proteomes" id="UP001458880">
    <property type="component" value="Unassembled WGS sequence"/>
</dbReference>
<accession>A0AAW1MEB9</accession>
<evidence type="ECO:0000256" key="2">
    <source>
        <dbReference type="ARBA" id="ARBA00003690"/>
    </source>
</evidence>
<evidence type="ECO:0000256" key="7">
    <source>
        <dbReference type="ARBA" id="ARBA00022723"/>
    </source>
</evidence>
<evidence type="ECO:0000313" key="16">
    <source>
        <dbReference type="EMBL" id="KAK9744654.1"/>
    </source>
</evidence>
<organism evidence="16 17">
    <name type="scientific">Popillia japonica</name>
    <name type="common">Japanese beetle</name>
    <dbReference type="NCBI Taxonomy" id="7064"/>
    <lineage>
        <taxon>Eukaryota</taxon>
        <taxon>Metazoa</taxon>
        <taxon>Ecdysozoa</taxon>
        <taxon>Arthropoda</taxon>
        <taxon>Hexapoda</taxon>
        <taxon>Insecta</taxon>
        <taxon>Pterygota</taxon>
        <taxon>Neoptera</taxon>
        <taxon>Endopterygota</taxon>
        <taxon>Coleoptera</taxon>
        <taxon>Polyphaga</taxon>
        <taxon>Scarabaeiformia</taxon>
        <taxon>Scarabaeidae</taxon>
        <taxon>Rutelinae</taxon>
        <taxon>Popillia</taxon>
    </lineage>
</organism>
<evidence type="ECO:0000256" key="4">
    <source>
        <dbReference type="ARBA" id="ARBA00004406"/>
    </source>
</evidence>
<dbReference type="PRINTS" id="PR00463">
    <property type="entry name" value="EP450I"/>
</dbReference>
<keyword evidence="11 14" id="KW-0408">Iron</keyword>
<evidence type="ECO:0000256" key="13">
    <source>
        <dbReference type="ARBA" id="ARBA00023136"/>
    </source>
</evidence>
<dbReference type="InterPro" id="IPR036396">
    <property type="entry name" value="Cyt_P450_sf"/>
</dbReference>
<evidence type="ECO:0000256" key="12">
    <source>
        <dbReference type="ARBA" id="ARBA00023033"/>
    </source>
</evidence>
<comment type="caution">
    <text evidence="16">The sequence shown here is derived from an EMBL/GenBank/DDBJ whole genome shotgun (WGS) entry which is preliminary data.</text>
</comment>